<dbReference type="STRING" id="126957.T1IIR3"/>
<evidence type="ECO:0000256" key="6">
    <source>
        <dbReference type="ARBA" id="ARBA00022840"/>
    </source>
</evidence>
<feature type="coiled-coil region" evidence="8">
    <location>
        <begin position="993"/>
        <end position="1023"/>
    </location>
</feature>
<evidence type="ECO:0000313" key="11">
    <source>
        <dbReference type="EnsemblMetazoa" id="SMAR000766-PA"/>
    </source>
</evidence>
<keyword evidence="3" id="KW-0808">Transferase</keyword>
<dbReference type="InterPro" id="IPR017441">
    <property type="entry name" value="Protein_kinase_ATP_BS"/>
</dbReference>
<feature type="coiled-coil region" evidence="8">
    <location>
        <begin position="818"/>
        <end position="845"/>
    </location>
</feature>
<dbReference type="Gene3D" id="1.10.510.10">
    <property type="entry name" value="Transferase(Phosphotransferase) domain 1"/>
    <property type="match status" value="1"/>
</dbReference>
<feature type="compositionally biased region" description="Polar residues" evidence="9">
    <location>
        <begin position="1241"/>
        <end position="1252"/>
    </location>
</feature>
<keyword evidence="12" id="KW-1185">Reference proteome</keyword>
<accession>T1IIR3</accession>
<dbReference type="SUPFAM" id="SSF56112">
    <property type="entry name" value="Protein kinase-like (PK-like)"/>
    <property type="match status" value="1"/>
</dbReference>
<feature type="domain" description="Protein kinase" evidence="10">
    <location>
        <begin position="39"/>
        <end position="297"/>
    </location>
</feature>
<dbReference type="InterPro" id="IPR011009">
    <property type="entry name" value="Kinase-like_dom_sf"/>
</dbReference>
<evidence type="ECO:0000256" key="9">
    <source>
        <dbReference type="SAM" id="MobiDB-lite"/>
    </source>
</evidence>
<dbReference type="InterPro" id="IPR051585">
    <property type="entry name" value="STE20_Ser/Thr_Kinases"/>
</dbReference>
<dbReference type="EnsemblMetazoa" id="SMAR000766-RA">
    <property type="protein sequence ID" value="SMAR000766-PA"/>
    <property type="gene ID" value="SMAR000766"/>
</dbReference>
<dbReference type="Pfam" id="PF00069">
    <property type="entry name" value="Pkinase"/>
    <property type="match status" value="1"/>
</dbReference>
<dbReference type="PROSITE" id="PS00107">
    <property type="entry name" value="PROTEIN_KINASE_ATP"/>
    <property type="match status" value="1"/>
</dbReference>
<feature type="compositionally biased region" description="Polar residues" evidence="9">
    <location>
        <begin position="1181"/>
        <end position="1200"/>
    </location>
</feature>
<dbReference type="PhylomeDB" id="T1IIR3"/>
<feature type="coiled-coil region" evidence="8">
    <location>
        <begin position="1085"/>
        <end position="1134"/>
    </location>
</feature>
<keyword evidence="4 7" id="KW-0547">Nucleotide-binding</keyword>
<keyword evidence="1" id="KW-0723">Serine/threonine-protein kinase</keyword>
<evidence type="ECO:0000256" key="4">
    <source>
        <dbReference type="ARBA" id="ARBA00022741"/>
    </source>
</evidence>
<reference evidence="11" key="2">
    <citation type="submission" date="2015-02" db="UniProtKB">
        <authorList>
            <consortium name="EnsemblMetazoa"/>
        </authorList>
    </citation>
    <scope>IDENTIFICATION</scope>
</reference>
<protein>
    <recommendedName>
        <fullName evidence="10">Protein kinase domain-containing protein</fullName>
    </recommendedName>
</protein>
<feature type="compositionally biased region" description="Polar residues" evidence="9">
    <location>
        <begin position="659"/>
        <end position="670"/>
    </location>
</feature>
<dbReference type="GO" id="GO:0004674">
    <property type="term" value="F:protein serine/threonine kinase activity"/>
    <property type="evidence" value="ECO:0007669"/>
    <property type="project" value="UniProtKB-KW"/>
</dbReference>
<dbReference type="FunFam" id="3.30.200.20:FF:000353">
    <property type="entry name" value="Sterile20-like kinase, isoform B"/>
    <property type="match status" value="1"/>
</dbReference>
<keyword evidence="2" id="KW-0597">Phosphoprotein</keyword>
<dbReference type="InterPro" id="IPR022165">
    <property type="entry name" value="PKK"/>
</dbReference>
<feature type="region of interest" description="Disordered" evidence="9">
    <location>
        <begin position="620"/>
        <end position="721"/>
    </location>
</feature>
<feature type="compositionally biased region" description="Basic and acidic residues" evidence="9">
    <location>
        <begin position="381"/>
        <end position="419"/>
    </location>
</feature>
<dbReference type="CDD" id="cd06611">
    <property type="entry name" value="STKc_SLK_like"/>
    <property type="match status" value="1"/>
</dbReference>
<evidence type="ECO:0000256" key="3">
    <source>
        <dbReference type="ARBA" id="ARBA00022679"/>
    </source>
</evidence>
<keyword evidence="6 7" id="KW-0067">ATP-binding</keyword>
<name>T1IIR3_STRMM</name>
<dbReference type="EMBL" id="JH430212">
    <property type="status" value="NOT_ANNOTATED_CDS"/>
    <property type="molecule type" value="Genomic_DNA"/>
</dbReference>
<dbReference type="PROSITE" id="PS50011">
    <property type="entry name" value="PROTEIN_KINASE_DOM"/>
    <property type="match status" value="1"/>
</dbReference>
<dbReference type="FunFam" id="1.10.510.10:FF:000081">
    <property type="entry name" value="STE20-like serine/threonine-protein kinase"/>
    <property type="match status" value="1"/>
</dbReference>
<dbReference type="HOGENOM" id="CLU_237295_0_0_1"/>
<dbReference type="InterPro" id="IPR008271">
    <property type="entry name" value="Ser/Thr_kinase_AS"/>
</dbReference>
<evidence type="ECO:0000256" key="2">
    <source>
        <dbReference type="ARBA" id="ARBA00022553"/>
    </source>
</evidence>
<dbReference type="PANTHER" id="PTHR46538:SF3">
    <property type="entry name" value="PROTEIN KINASE DOMAIN-CONTAINING PROTEIN"/>
    <property type="match status" value="1"/>
</dbReference>
<dbReference type="GO" id="GO:0005524">
    <property type="term" value="F:ATP binding"/>
    <property type="evidence" value="ECO:0007669"/>
    <property type="project" value="UniProtKB-UniRule"/>
</dbReference>
<dbReference type="eggNOG" id="KOG0579">
    <property type="taxonomic scope" value="Eukaryota"/>
</dbReference>
<dbReference type="SMART" id="SM00220">
    <property type="entry name" value="S_TKc"/>
    <property type="match status" value="1"/>
</dbReference>
<evidence type="ECO:0000259" key="10">
    <source>
        <dbReference type="PROSITE" id="PS50011"/>
    </source>
</evidence>
<dbReference type="PANTHER" id="PTHR46538">
    <property type="entry name" value="PROTEIN KINASE DOMAIN-CONTAINING PROTEIN"/>
    <property type="match status" value="1"/>
</dbReference>
<dbReference type="InterPro" id="IPR000719">
    <property type="entry name" value="Prot_kinase_dom"/>
</dbReference>
<organism evidence="11 12">
    <name type="scientific">Strigamia maritima</name>
    <name type="common">European centipede</name>
    <name type="synonym">Geophilus maritimus</name>
    <dbReference type="NCBI Taxonomy" id="126957"/>
    <lineage>
        <taxon>Eukaryota</taxon>
        <taxon>Metazoa</taxon>
        <taxon>Ecdysozoa</taxon>
        <taxon>Arthropoda</taxon>
        <taxon>Myriapoda</taxon>
        <taxon>Chilopoda</taxon>
        <taxon>Pleurostigmophora</taxon>
        <taxon>Geophilomorpha</taxon>
        <taxon>Linotaeniidae</taxon>
        <taxon>Strigamia</taxon>
    </lineage>
</organism>
<evidence type="ECO:0000256" key="7">
    <source>
        <dbReference type="PROSITE-ProRule" id="PRU10141"/>
    </source>
</evidence>
<feature type="binding site" evidence="7">
    <location>
        <position position="68"/>
    </location>
    <ligand>
        <name>ATP</name>
        <dbReference type="ChEBI" id="CHEBI:30616"/>
    </ligand>
</feature>
<reference evidence="12" key="1">
    <citation type="submission" date="2011-05" db="EMBL/GenBank/DDBJ databases">
        <authorList>
            <person name="Richards S.R."/>
            <person name="Qu J."/>
            <person name="Jiang H."/>
            <person name="Jhangiani S.N."/>
            <person name="Agravi P."/>
            <person name="Goodspeed R."/>
            <person name="Gross S."/>
            <person name="Mandapat C."/>
            <person name="Jackson L."/>
            <person name="Mathew T."/>
            <person name="Pu L."/>
            <person name="Thornton R."/>
            <person name="Saada N."/>
            <person name="Wilczek-Boney K.B."/>
            <person name="Lee S."/>
            <person name="Kovar C."/>
            <person name="Wu Y."/>
            <person name="Scherer S.E."/>
            <person name="Worley K.C."/>
            <person name="Muzny D.M."/>
            <person name="Gibbs R."/>
        </authorList>
    </citation>
    <scope>NUCLEOTIDE SEQUENCE</scope>
    <source>
        <strain evidence="12">Brora</strain>
    </source>
</reference>
<evidence type="ECO:0000256" key="8">
    <source>
        <dbReference type="SAM" id="Coils"/>
    </source>
</evidence>
<feature type="coiled-coil region" evidence="8">
    <location>
        <begin position="873"/>
        <end position="968"/>
    </location>
</feature>
<dbReference type="Gene3D" id="3.30.200.20">
    <property type="entry name" value="Phosphorylase Kinase, domain 1"/>
    <property type="match status" value="1"/>
</dbReference>
<evidence type="ECO:0000313" key="12">
    <source>
        <dbReference type="Proteomes" id="UP000014500"/>
    </source>
</evidence>
<proteinExistence type="predicted"/>
<keyword evidence="8" id="KW-0175">Coiled coil</keyword>
<feature type="region of interest" description="Disordered" evidence="9">
    <location>
        <begin position="1286"/>
        <end position="1320"/>
    </location>
</feature>
<evidence type="ECO:0000256" key="5">
    <source>
        <dbReference type="ARBA" id="ARBA00022777"/>
    </source>
</evidence>
<dbReference type="Pfam" id="PF12474">
    <property type="entry name" value="PKK"/>
    <property type="match status" value="2"/>
</dbReference>
<feature type="region of interest" description="Disordered" evidence="9">
    <location>
        <begin position="381"/>
        <end position="420"/>
    </location>
</feature>
<sequence length="1834" mass="212396">MSFFTSFKKIFNLGNSSENKYKKKIFNYIKFDVNPEDVWEIIGELGDGAFGKVYKAKSRENGTLAAAKICELKGEDELDDFVVEIEILSECNHPNVVSLYEAFFFEDKLWMLIEFCEVGAVDSIMVDLEKALTESQIRYICREICHALDFLHKARVIHRDLKAGNILLTLDGNVKLADFGVSAKNKHTLQKRDSFIGTPYWMAPEVVLCETFRDNPYDYKVDIWSLGITLIELAQIEPPNHEMSPMRVLLKIQKSDPPSLDNPYKWSKDFSDFLAQCLIKDPASRPSAEDLLRHSFVANNVDKKALCDLISEYKAEVVEEVEDAELEEREDNSRISVSRTSHLSLESEIAGETISNLSVPIDDKAEVETKVIEEKIEKPVKEKEKAKDAFEEPEQKQRKLSKSEEKVVEKTPSPKKDRAPPIPVVQITKETSPSIVESTEPEKIENKKIEAKPEQENLENVSVVVLESNSDEQRHRLNDRTLREAEIVAEETVTKLLDDAIKEHLHYEFNNDSDSSLVNDDRSVGEVTVTSINYQQPRRSSVDEADKDVAMNHVSIVHIGSGDGMINDFSSRVPCVSMEIKETTKDSTSTDIDEIGDVFEINDKQREDNRQENRRIKVQVNLKHDEDSAISSSTSSTPPCSPGALSEPVDKKTRVLNDVSASSSVQSTPILKNKIRDTDTESVCTLDSNESRGSDKENARGKVAQSTEEEPPVVYRKKDREQTERILKDVKKNNEPVSHTRPKTLKRTRKFEIDGVVVTTTTSKIIYGDENDKTRDDHFVRKQELRELKMLQKQETKQFQDLAAKAQFSRDQQEKKFEQEMMTLIKNYENDIDILNRQQKQQVEKAECQQEMDLKIASKKIRSEQEKDLKKFRDDLKHEMKLVKQEMDFVSKDKRKEIFRNRKEKLEVEHSEREREFLEKLNENHELAIKRLSDNHREKIALLERQFLQQKQQSLRAREAAIWELEERQLHEKHQLAKRQLKDIFFLQRHQMLVRHEKELEQIKRMNSRKEEELLKRQTIERRQLPKHIRSEMKVREQMFRESLRISMVNLMEHPEQEKDKLRKFQEQEKRRYKGETQRQELKHKRQLEDLRATADGTIKELEQLQNEKRKMLMEHETLKLKQQEDDYANELREWKLQLKPRKQKLEDEFARQVEEQEKFYGNVGTISRNYFRNFGGLNPELNSSPPTGSPNSLRESSSGFKPDPTLVPITNYFKTPPKKERTNESRSTTPSPRLKEPESPSGQLKQLSLNEMSKRKKTFHREASTSSRRKLELVPVVKRLPHIIQQCKDKDETSPNNSGSDEELPECLSEPSTPSKTKVDVVPIDKNLPSLATRLNGLNEDLPECLSQDSDFASPVVAMKNFSPRKYKFDINDIFEEREKKKDSNLQLKLMEAELERGIILDCVSSGVLEENGLSVKNLFQNVKNDIKPEPPGIDLFDLSKRYQLYTTPPPLTHPHNRPKQPFDQILSDLKTRHSIFQVLNYARLKDFPKKLSQRPWILKYIFHVMSTSSDAVVIHKCYETLYAVQTIFKDLNTCSWKPKLKDFVAVLVNYGADFNKLILKNEMANDTLAVLKKKYLNEPNTEVDERELSFLNLSLVFQTMTLYVQVPNAYNDKERLFMLFLAASVSLANQITDVYLLDHIRCAIEAIISSFSELFWSTDLTQVVESLMSISSHHHDKVSIAQLMPINSRGDHLLKLLCFHALSHLIEVEDDISNVQTNHLLFFCNKRTLGSIKDNYKLHSALALIDLCLTPELTNGTMTQETLEKLKCLLRERNGKLIDRFYDKDVTIVKNMITQMMGRLSLMKDTLPSNQKTLFNCISPQKAVKVQNNEMC</sequence>
<dbReference type="OMA" id="DESCADS"/>
<dbReference type="PROSITE" id="PS00108">
    <property type="entry name" value="PROTEIN_KINASE_ST"/>
    <property type="match status" value="1"/>
</dbReference>
<feature type="compositionally biased region" description="Basic and acidic residues" evidence="9">
    <location>
        <begin position="689"/>
        <end position="700"/>
    </location>
</feature>
<evidence type="ECO:0000256" key="1">
    <source>
        <dbReference type="ARBA" id="ARBA00022527"/>
    </source>
</evidence>
<feature type="region of interest" description="Disordered" evidence="9">
    <location>
        <begin position="1178"/>
        <end position="1271"/>
    </location>
</feature>
<keyword evidence="5" id="KW-0418">Kinase</keyword>
<dbReference type="Proteomes" id="UP000014500">
    <property type="component" value="Unassembled WGS sequence"/>
</dbReference>